<dbReference type="Proteomes" id="UP001234913">
    <property type="component" value="Chromosome"/>
</dbReference>
<keyword evidence="2" id="KW-1185">Reference proteome</keyword>
<sequence length="48" mass="5458">MNEQVNPQLVIDNLANANAELQKENAILRALITHLQNKDNETSDENNR</sequence>
<reference evidence="1" key="1">
    <citation type="submission" date="2024-09" db="EMBL/GenBank/DDBJ databases">
        <authorList>
            <person name="Gagne-Thivierge C."/>
        </authorList>
    </citation>
    <scope>NUCLEOTIDE SEQUENCE</scope>
    <source>
        <strain evidence="1">SC310</strain>
    </source>
</reference>
<accession>A0ACD5FLB9</accession>
<name>A0ACD5FLB9_STAHY</name>
<proteinExistence type="predicted"/>
<gene>
    <name evidence="1" type="ORF">QUC96_010290</name>
</gene>
<protein>
    <submittedName>
        <fullName evidence="1">Uncharacterized protein</fullName>
    </submittedName>
</protein>
<evidence type="ECO:0000313" key="1">
    <source>
        <dbReference type="EMBL" id="XKR68824.1"/>
    </source>
</evidence>
<evidence type="ECO:0000313" key="2">
    <source>
        <dbReference type="Proteomes" id="UP001234913"/>
    </source>
</evidence>
<organism evidence="1 2">
    <name type="scientific">Staphylococcus hyicus</name>
    <dbReference type="NCBI Taxonomy" id="1284"/>
    <lineage>
        <taxon>Bacteria</taxon>
        <taxon>Bacillati</taxon>
        <taxon>Bacillota</taxon>
        <taxon>Bacilli</taxon>
        <taxon>Bacillales</taxon>
        <taxon>Staphylococcaceae</taxon>
        <taxon>Staphylococcus</taxon>
    </lineage>
</organism>
<dbReference type="EMBL" id="CP171742">
    <property type="protein sequence ID" value="XKR68824.1"/>
    <property type="molecule type" value="Genomic_DNA"/>
</dbReference>